<dbReference type="EMBL" id="ABDF02000090">
    <property type="protein sequence ID" value="EHK16726.1"/>
    <property type="molecule type" value="Genomic_DNA"/>
</dbReference>
<protein>
    <recommendedName>
        <fullName evidence="4">Fascin domain-containing protein</fullName>
    </recommendedName>
</protein>
<evidence type="ECO:0000313" key="2">
    <source>
        <dbReference type="EMBL" id="EHK16726.1"/>
    </source>
</evidence>
<dbReference type="InParanoid" id="G9N9V8"/>
<organism evidence="2 3">
    <name type="scientific">Hypocrea virens (strain Gv29-8 / FGSC 10586)</name>
    <name type="common">Gliocladium virens</name>
    <name type="synonym">Trichoderma virens</name>
    <dbReference type="NCBI Taxonomy" id="413071"/>
    <lineage>
        <taxon>Eukaryota</taxon>
        <taxon>Fungi</taxon>
        <taxon>Dikarya</taxon>
        <taxon>Ascomycota</taxon>
        <taxon>Pezizomycotina</taxon>
        <taxon>Sordariomycetes</taxon>
        <taxon>Hypocreomycetidae</taxon>
        <taxon>Hypocreales</taxon>
        <taxon>Hypocreaceae</taxon>
        <taxon>Trichoderma</taxon>
    </lineage>
</organism>
<dbReference type="OrthoDB" id="5289641at2759"/>
<dbReference type="PANTHER" id="PTHR39697:SF2">
    <property type="entry name" value="CYANOVIRIN-N DOMAIN-CONTAINING PROTEIN"/>
    <property type="match status" value="1"/>
</dbReference>
<dbReference type="RefSeq" id="XP_013950923.1">
    <property type="nucleotide sequence ID" value="XM_014095448.1"/>
</dbReference>
<dbReference type="SUPFAM" id="SSF50405">
    <property type="entry name" value="Actin-crosslinking proteins"/>
    <property type="match status" value="1"/>
</dbReference>
<feature type="compositionally biased region" description="Basic and acidic residues" evidence="1">
    <location>
        <begin position="1"/>
        <end position="13"/>
    </location>
</feature>
<dbReference type="eggNOG" id="ENOG502T154">
    <property type="taxonomic scope" value="Eukaryota"/>
</dbReference>
<dbReference type="GeneID" id="25788540"/>
<dbReference type="AlphaFoldDB" id="G9N9V8"/>
<dbReference type="HOGENOM" id="CLU_076163_2_0_1"/>
<dbReference type="VEuPathDB" id="FungiDB:TRIVIDRAFT_162331"/>
<sequence>MSDPINFKDDDKSSTFTIPSGEHHPKNGRHFMIRERQHPHRILSLRLGEIILTDQQCPALGWLWMCVKKSGWYGFQNAVSGTYLGHNGRNKIHAAMPHHKSHEYFMAERHENGGYVLLTRHGEELWQVAISEDGDYLVEQKEAGTAWDFVESSTLYVG</sequence>
<keyword evidence="3" id="KW-1185">Reference proteome</keyword>
<dbReference type="PANTHER" id="PTHR39697">
    <property type="entry name" value="RICIN B LECTIN DOMAIN-CONTAINING PROTEIN-RELATED"/>
    <property type="match status" value="1"/>
</dbReference>
<dbReference type="OMA" id="GIVWDFI"/>
<dbReference type="InterPro" id="IPR008999">
    <property type="entry name" value="Actin-crosslinking"/>
</dbReference>
<accession>G9N9V8</accession>
<dbReference type="Proteomes" id="UP000007115">
    <property type="component" value="Unassembled WGS sequence"/>
</dbReference>
<evidence type="ECO:0000256" key="1">
    <source>
        <dbReference type="SAM" id="MobiDB-lite"/>
    </source>
</evidence>
<evidence type="ECO:0008006" key="4">
    <source>
        <dbReference type="Google" id="ProtNLM"/>
    </source>
</evidence>
<proteinExistence type="predicted"/>
<comment type="caution">
    <text evidence="2">The sequence shown here is derived from an EMBL/GenBank/DDBJ whole genome shotgun (WGS) entry which is preliminary data.</text>
</comment>
<name>G9N9V8_HYPVG</name>
<gene>
    <name evidence="2" type="ORF">TRIVIDRAFT_162331</name>
</gene>
<evidence type="ECO:0000313" key="3">
    <source>
        <dbReference type="Proteomes" id="UP000007115"/>
    </source>
</evidence>
<reference evidence="2 3" key="1">
    <citation type="journal article" date="2011" name="Genome Biol.">
        <title>Comparative genome sequence analysis underscores mycoparasitism as the ancestral life style of Trichoderma.</title>
        <authorList>
            <person name="Kubicek C.P."/>
            <person name="Herrera-Estrella A."/>
            <person name="Seidl-Seiboth V."/>
            <person name="Martinez D.A."/>
            <person name="Druzhinina I.S."/>
            <person name="Thon M."/>
            <person name="Zeilinger S."/>
            <person name="Casas-Flores S."/>
            <person name="Horwitz B.A."/>
            <person name="Mukherjee P.K."/>
            <person name="Mukherjee M."/>
            <person name="Kredics L."/>
            <person name="Alcaraz L.D."/>
            <person name="Aerts A."/>
            <person name="Antal Z."/>
            <person name="Atanasova L."/>
            <person name="Cervantes-Badillo M.G."/>
            <person name="Challacombe J."/>
            <person name="Chertkov O."/>
            <person name="McCluskey K."/>
            <person name="Coulpier F."/>
            <person name="Deshpande N."/>
            <person name="von Doehren H."/>
            <person name="Ebbole D.J."/>
            <person name="Esquivel-Naranjo E.U."/>
            <person name="Fekete E."/>
            <person name="Flipphi M."/>
            <person name="Glaser F."/>
            <person name="Gomez-Rodriguez E.Y."/>
            <person name="Gruber S."/>
            <person name="Han C."/>
            <person name="Henrissat B."/>
            <person name="Hermosa R."/>
            <person name="Hernandez-Onate M."/>
            <person name="Karaffa L."/>
            <person name="Kosti I."/>
            <person name="Le Crom S."/>
            <person name="Lindquist E."/>
            <person name="Lucas S."/>
            <person name="Luebeck M."/>
            <person name="Luebeck P.S."/>
            <person name="Margeot A."/>
            <person name="Metz B."/>
            <person name="Misra M."/>
            <person name="Nevalainen H."/>
            <person name="Omann M."/>
            <person name="Packer N."/>
            <person name="Perrone G."/>
            <person name="Uresti-Rivera E.E."/>
            <person name="Salamov A."/>
            <person name="Schmoll M."/>
            <person name="Seiboth B."/>
            <person name="Shapiro H."/>
            <person name="Sukno S."/>
            <person name="Tamayo-Ramos J.A."/>
            <person name="Tisch D."/>
            <person name="Wiest A."/>
            <person name="Wilkinson H.H."/>
            <person name="Zhang M."/>
            <person name="Coutinho P.M."/>
            <person name="Kenerley C.M."/>
            <person name="Monte E."/>
            <person name="Baker S.E."/>
            <person name="Grigoriev I.V."/>
        </authorList>
    </citation>
    <scope>NUCLEOTIDE SEQUENCE [LARGE SCALE GENOMIC DNA]</scope>
    <source>
        <strain evidence="3">Gv29-8 / FGSC 10586</strain>
    </source>
</reference>
<feature type="region of interest" description="Disordered" evidence="1">
    <location>
        <begin position="1"/>
        <end position="27"/>
    </location>
</feature>